<evidence type="ECO:0000256" key="1">
    <source>
        <dbReference type="SAM" id="Phobius"/>
    </source>
</evidence>
<feature type="transmembrane region" description="Helical" evidence="1">
    <location>
        <begin position="121"/>
        <end position="138"/>
    </location>
</feature>
<sequence length="139" mass="15157">MRTTRPRATWTETKLLTSYFSGTHWWIAAVLAGIAAALAFQSLIWEKKNRWKALLLPLGSAAGIAAGSMARDVEGTTPLALYTLAMLGLALTRVVFAGYIKRQTELVRSGQPVQQPTARQIALFVLTLMAIMLVIAVTL</sequence>
<dbReference type="RefSeq" id="WP_164141732.1">
    <property type="nucleotide sequence ID" value="NZ_JAAGMB010000526.1"/>
</dbReference>
<feature type="transmembrane region" description="Helical" evidence="1">
    <location>
        <begin position="25"/>
        <end position="45"/>
    </location>
</feature>
<dbReference type="Proteomes" id="UP000469545">
    <property type="component" value="Unassembled WGS sequence"/>
</dbReference>
<feature type="transmembrane region" description="Helical" evidence="1">
    <location>
        <begin position="79"/>
        <end position="100"/>
    </location>
</feature>
<comment type="caution">
    <text evidence="2">The sequence shown here is derived from an EMBL/GenBank/DDBJ whole genome shotgun (WGS) entry which is preliminary data.</text>
</comment>
<keyword evidence="1" id="KW-0472">Membrane</keyword>
<proteinExistence type="predicted"/>
<gene>
    <name evidence="2" type="ORF">G3I46_23725</name>
</gene>
<evidence type="ECO:0000313" key="2">
    <source>
        <dbReference type="EMBL" id="NEB19474.1"/>
    </source>
</evidence>
<protein>
    <submittedName>
        <fullName evidence="2">Uncharacterized protein</fullName>
    </submittedName>
</protein>
<organism evidence="2 3">
    <name type="scientific">Streptomyces coelicoflavus</name>
    <dbReference type="NCBI Taxonomy" id="285562"/>
    <lineage>
        <taxon>Bacteria</taxon>
        <taxon>Bacillati</taxon>
        <taxon>Actinomycetota</taxon>
        <taxon>Actinomycetes</taxon>
        <taxon>Kitasatosporales</taxon>
        <taxon>Streptomycetaceae</taxon>
        <taxon>Streptomyces</taxon>
    </lineage>
</organism>
<reference evidence="2 3" key="1">
    <citation type="submission" date="2020-01" db="EMBL/GenBank/DDBJ databases">
        <title>Insect and environment-associated Actinomycetes.</title>
        <authorList>
            <person name="Currrie C."/>
            <person name="Chevrette M."/>
            <person name="Carlson C."/>
            <person name="Stubbendieck R."/>
            <person name="Wendt-Pienkowski E."/>
        </authorList>
    </citation>
    <scope>NUCLEOTIDE SEQUENCE [LARGE SCALE GENOMIC DNA]</scope>
    <source>
        <strain evidence="2 3">SID14172</strain>
    </source>
</reference>
<keyword evidence="1" id="KW-1133">Transmembrane helix</keyword>
<keyword evidence="3" id="KW-1185">Reference proteome</keyword>
<dbReference type="AlphaFoldDB" id="A0A6N9UPI1"/>
<name>A0A6N9UPI1_9ACTN</name>
<dbReference type="EMBL" id="JAAGMB010000526">
    <property type="protein sequence ID" value="NEB19474.1"/>
    <property type="molecule type" value="Genomic_DNA"/>
</dbReference>
<accession>A0A6N9UPI1</accession>
<keyword evidence="1" id="KW-0812">Transmembrane</keyword>
<evidence type="ECO:0000313" key="3">
    <source>
        <dbReference type="Proteomes" id="UP000469545"/>
    </source>
</evidence>